<dbReference type="InterPro" id="IPR051095">
    <property type="entry name" value="Dros_DevTransReg"/>
</dbReference>
<feature type="domain" description="C2H2-type" evidence="6">
    <location>
        <begin position="257"/>
        <end position="285"/>
    </location>
</feature>
<dbReference type="Pfam" id="PF00651">
    <property type="entry name" value="BTB"/>
    <property type="match status" value="1"/>
</dbReference>
<dbReference type="GO" id="GO:0045467">
    <property type="term" value="P:R7 cell development"/>
    <property type="evidence" value="ECO:0007669"/>
    <property type="project" value="UniProtKB-ARBA"/>
</dbReference>
<protein>
    <recommendedName>
        <fullName evidence="9">BTB domain-containing protein</fullName>
    </recommendedName>
</protein>
<dbReference type="AlphaFoldDB" id="A0A8S1CEC7"/>
<evidence type="ECO:0008006" key="9">
    <source>
        <dbReference type="Google" id="ProtNLM"/>
    </source>
</evidence>
<dbReference type="GO" id="GO:0007526">
    <property type="term" value="P:larval somatic muscle development"/>
    <property type="evidence" value="ECO:0007669"/>
    <property type="project" value="UniProtKB-ARBA"/>
</dbReference>
<reference evidence="7 8" key="1">
    <citation type="submission" date="2020-04" db="EMBL/GenBank/DDBJ databases">
        <authorList>
            <person name="Alioto T."/>
            <person name="Alioto T."/>
            <person name="Gomez Garrido J."/>
        </authorList>
    </citation>
    <scope>NUCLEOTIDE SEQUENCE [LARGE SCALE GENOMIC DNA]</scope>
</reference>
<dbReference type="GO" id="GO:0045476">
    <property type="term" value="P:nurse cell apoptotic process"/>
    <property type="evidence" value="ECO:0007669"/>
    <property type="project" value="UniProtKB-ARBA"/>
</dbReference>
<evidence type="ECO:0000259" key="5">
    <source>
        <dbReference type="PROSITE" id="PS50097"/>
    </source>
</evidence>
<dbReference type="GO" id="GO:0016199">
    <property type="term" value="P:axon midline choice point recognition"/>
    <property type="evidence" value="ECO:0007669"/>
    <property type="project" value="UniProtKB-ARBA"/>
</dbReference>
<evidence type="ECO:0000256" key="4">
    <source>
        <dbReference type="SAM" id="MobiDB-lite"/>
    </source>
</evidence>
<feature type="compositionally biased region" description="Polar residues" evidence="4">
    <location>
        <begin position="129"/>
        <end position="142"/>
    </location>
</feature>
<dbReference type="PROSITE" id="PS50157">
    <property type="entry name" value="ZINC_FINGER_C2H2_2"/>
    <property type="match status" value="2"/>
</dbReference>
<dbReference type="GO" id="GO:0048813">
    <property type="term" value="P:dendrite morphogenesis"/>
    <property type="evidence" value="ECO:0007669"/>
    <property type="project" value="UniProtKB-ARBA"/>
</dbReference>
<feature type="domain" description="C2H2-type" evidence="6">
    <location>
        <begin position="286"/>
        <end position="314"/>
    </location>
</feature>
<dbReference type="InterPro" id="IPR013087">
    <property type="entry name" value="Znf_C2H2_type"/>
</dbReference>
<dbReference type="GO" id="GO:0008270">
    <property type="term" value="F:zinc ion binding"/>
    <property type="evidence" value="ECO:0007669"/>
    <property type="project" value="UniProtKB-KW"/>
</dbReference>
<keyword evidence="2" id="KW-0539">Nucleus</keyword>
<dbReference type="GO" id="GO:0008406">
    <property type="term" value="P:gonad development"/>
    <property type="evidence" value="ECO:0007669"/>
    <property type="project" value="UniProtKB-ARBA"/>
</dbReference>
<keyword evidence="3" id="KW-0479">Metal-binding</keyword>
<name>A0A8S1CEC7_9INSE</name>
<dbReference type="GO" id="GO:0005634">
    <property type="term" value="C:nucleus"/>
    <property type="evidence" value="ECO:0007669"/>
    <property type="project" value="UniProtKB-SubCell"/>
</dbReference>
<evidence type="ECO:0000313" key="7">
    <source>
        <dbReference type="EMBL" id="CAB3367335.1"/>
    </source>
</evidence>
<dbReference type="SMART" id="SM00225">
    <property type="entry name" value="BTB"/>
    <property type="match status" value="1"/>
</dbReference>
<dbReference type="Proteomes" id="UP000494165">
    <property type="component" value="Unassembled WGS sequence"/>
</dbReference>
<evidence type="ECO:0000313" key="8">
    <source>
        <dbReference type="Proteomes" id="UP000494165"/>
    </source>
</evidence>
<keyword evidence="3" id="KW-0863">Zinc-finger</keyword>
<dbReference type="PROSITE" id="PS50097">
    <property type="entry name" value="BTB"/>
    <property type="match status" value="1"/>
</dbReference>
<dbReference type="Gene3D" id="3.30.710.10">
    <property type="entry name" value="Potassium Channel Kv1.1, Chain A"/>
    <property type="match status" value="1"/>
</dbReference>
<dbReference type="OrthoDB" id="2311693at2759"/>
<keyword evidence="3" id="KW-0862">Zinc</keyword>
<feature type="region of interest" description="Disordered" evidence="4">
    <location>
        <begin position="120"/>
        <end position="145"/>
    </location>
</feature>
<dbReference type="InterPro" id="IPR011333">
    <property type="entry name" value="SKP1/BTB/POZ_sf"/>
</dbReference>
<feature type="domain" description="BTB" evidence="5">
    <location>
        <begin position="36"/>
        <end position="101"/>
    </location>
</feature>
<dbReference type="InterPro" id="IPR036236">
    <property type="entry name" value="Znf_C2H2_sf"/>
</dbReference>
<evidence type="ECO:0000256" key="1">
    <source>
        <dbReference type="ARBA" id="ARBA00004123"/>
    </source>
</evidence>
<evidence type="ECO:0000256" key="3">
    <source>
        <dbReference type="PROSITE-ProRule" id="PRU00042"/>
    </source>
</evidence>
<organism evidence="7 8">
    <name type="scientific">Cloeon dipterum</name>
    <dbReference type="NCBI Taxonomy" id="197152"/>
    <lineage>
        <taxon>Eukaryota</taxon>
        <taxon>Metazoa</taxon>
        <taxon>Ecdysozoa</taxon>
        <taxon>Arthropoda</taxon>
        <taxon>Hexapoda</taxon>
        <taxon>Insecta</taxon>
        <taxon>Pterygota</taxon>
        <taxon>Palaeoptera</taxon>
        <taxon>Ephemeroptera</taxon>
        <taxon>Pisciforma</taxon>
        <taxon>Baetidae</taxon>
        <taxon>Cloeon</taxon>
    </lineage>
</organism>
<dbReference type="GO" id="GO:0035167">
    <property type="term" value="P:larval lymph gland hemopoiesis"/>
    <property type="evidence" value="ECO:0007669"/>
    <property type="project" value="UniProtKB-ARBA"/>
</dbReference>
<dbReference type="PANTHER" id="PTHR23110:SF99">
    <property type="entry name" value="BROAD-COMPLEX CORE PROTEIN ISOFORM 6"/>
    <property type="match status" value="1"/>
</dbReference>
<comment type="subcellular location">
    <subcellularLocation>
        <location evidence="1">Nucleus</location>
    </subcellularLocation>
</comment>
<dbReference type="SMART" id="SM00355">
    <property type="entry name" value="ZnF_C2H2"/>
    <property type="match status" value="2"/>
</dbReference>
<sequence>MNTMEDDSEQFSLRWNNFHTNMSSGFQELLEDKSLVDVTLACEGQYIQAHRAVLTVCSPYFKALFKVNPNNHPIIILKDVSFIDLKSILQFMYRGEVNVKQDDLNTFLKTAEVLKVKGLTGDDNKESTRNVSQLFQESQSPQMKRRKIVEAAKPSPPPPLPQPKEDSQPKIQFITIKPQNEEENEAYIDDDDDDNEQDFSAQDESLDLESQICLDSGGPMGMGMRSALDIEGSSSHSSMQGARAADNTAFINGEKSFVCGICNKAFVTNTRLSDHVKYVHVQNEPMICEYCNKTYKHYNSLRKHIWHAHRERKHSSAAAGEPAEMGKFAAGADL</sequence>
<dbReference type="Pfam" id="PF00096">
    <property type="entry name" value="zf-C2H2"/>
    <property type="match status" value="2"/>
</dbReference>
<dbReference type="Gene3D" id="3.30.160.60">
    <property type="entry name" value="Classic Zinc Finger"/>
    <property type="match status" value="1"/>
</dbReference>
<comment type="caution">
    <text evidence="7">The sequence shown here is derived from an EMBL/GenBank/DDBJ whole genome shotgun (WGS) entry which is preliminary data.</text>
</comment>
<gene>
    <name evidence="7" type="ORF">CLODIP_2_CD00303</name>
</gene>
<dbReference type="GO" id="GO:0006357">
    <property type="term" value="P:regulation of transcription by RNA polymerase II"/>
    <property type="evidence" value="ECO:0007669"/>
    <property type="project" value="TreeGrafter"/>
</dbReference>
<keyword evidence="8" id="KW-1185">Reference proteome</keyword>
<dbReference type="EMBL" id="CADEPI010000030">
    <property type="protein sequence ID" value="CAB3367335.1"/>
    <property type="molecule type" value="Genomic_DNA"/>
</dbReference>
<dbReference type="InterPro" id="IPR000210">
    <property type="entry name" value="BTB/POZ_dom"/>
</dbReference>
<dbReference type="GO" id="GO:0007464">
    <property type="term" value="P:R3/R4 cell fate commitment"/>
    <property type="evidence" value="ECO:0007669"/>
    <property type="project" value="UniProtKB-ARBA"/>
</dbReference>
<dbReference type="PANTHER" id="PTHR23110">
    <property type="entry name" value="BTB DOMAIN TRANSCRIPTION FACTOR"/>
    <property type="match status" value="1"/>
</dbReference>
<evidence type="ECO:0000256" key="2">
    <source>
        <dbReference type="ARBA" id="ARBA00023242"/>
    </source>
</evidence>
<dbReference type="CDD" id="cd18315">
    <property type="entry name" value="BTB_POZ_BAB-like"/>
    <property type="match status" value="1"/>
</dbReference>
<dbReference type="SUPFAM" id="SSF54695">
    <property type="entry name" value="POZ domain"/>
    <property type="match status" value="1"/>
</dbReference>
<accession>A0A8S1CEC7</accession>
<proteinExistence type="predicted"/>
<dbReference type="PROSITE" id="PS00028">
    <property type="entry name" value="ZINC_FINGER_C2H2_1"/>
    <property type="match status" value="2"/>
</dbReference>
<dbReference type="SUPFAM" id="SSF57667">
    <property type="entry name" value="beta-beta-alpha zinc fingers"/>
    <property type="match status" value="1"/>
</dbReference>
<evidence type="ECO:0000259" key="6">
    <source>
        <dbReference type="PROSITE" id="PS50157"/>
    </source>
</evidence>